<proteinExistence type="inferred from homology"/>
<evidence type="ECO:0000256" key="3">
    <source>
        <dbReference type="ARBA" id="ARBA00022989"/>
    </source>
</evidence>
<feature type="transmembrane region" description="Helical" evidence="5">
    <location>
        <begin position="111"/>
        <end position="128"/>
    </location>
</feature>
<dbReference type="AlphaFoldDB" id="A0A1V3TWI2"/>
<feature type="transmembrane region" description="Helical" evidence="5">
    <location>
        <begin position="183"/>
        <end position="202"/>
    </location>
</feature>
<evidence type="ECO:0000256" key="4">
    <source>
        <dbReference type="ARBA" id="ARBA00023136"/>
    </source>
</evidence>
<gene>
    <name evidence="6" type="ORF">BMF97_15735</name>
</gene>
<dbReference type="STRING" id="238.BBD35_00930"/>
<evidence type="ECO:0000256" key="5">
    <source>
        <dbReference type="RuleBase" id="RU363041"/>
    </source>
</evidence>
<comment type="similarity">
    <text evidence="5">Belongs to the 4-toluene sulfonate uptake permease (TSUP) (TC 2.A.102) family.</text>
</comment>
<dbReference type="PANTHER" id="PTHR43701">
    <property type="entry name" value="MEMBRANE TRANSPORTER PROTEIN MJ0441-RELATED"/>
    <property type="match status" value="1"/>
</dbReference>
<feature type="transmembrane region" description="Helical" evidence="5">
    <location>
        <begin position="42"/>
        <end position="63"/>
    </location>
</feature>
<feature type="transmembrane region" description="Helical" evidence="5">
    <location>
        <begin position="69"/>
        <end position="90"/>
    </location>
</feature>
<dbReference type="EMBL" id="MPOG01000018">
    <property type="protein sequence ID" value="OOH93404.1"/>
    <property type="molecule type" value="Genomic_DNA"/>
</dbReference>
<accession>A0A1V3TWI2</accession>
<dbReference type="InterPro" id="IPR002781">
    <property type="entry name" value="TM_pro_TauE-like"/>
</dbReference>
<dbReference type="KEGG" id="emg:BBD33_16575"/>
<feature type="transmembrane region" description="Helical" evidence="5">
    <location>
        <begin position="6"/>
        <end position="35"/>
    </location>
</feature>
<dbReference type="GeneID" id="48544798"/>
<protein>
    <recommendedName>
        <fullName evidence="5">Probable membrane transporter protein</fullName>
    </recommendedName>
</protein>
<feature type="transmembrane region" description="Helical" evidence="5">
    <location>
        <begin position="242"/>
        <end position="260"/>
    </location>
</feature>
<name>A0A1V3TWI2_ELIME</name>
<comment type="subcellular location">
    <subcellularLocation>
        <location evidence="5">Cell membrane</location>
        <topology evidence="5">Multi-pass membrane protein</topology>
    </subcellularLocation>
    <subcellularLocation>
        <location evidence="1">Membrane</location>
        <topology evidence="1">Multi-pass membrane protein</topology>
    </subcellularLocation>
</comment>
<dbReference type="OrthoDB" id="8559161at2"/>
<feature type="transmembrane region" description="Helical" evidence="5">
    <location>
        <begin position="148"/>
        <end position="176"/>
    </location>
</feature>
<keyword evidence="4 5" id="KW-0472">Membrane</keyword>
<reference evidence="6 7" key="1">
    <citation type="submission" date="2016-11" db="EMBL/GenBank/DDBJ databases">
        <title>Genome sequence and comparative genomic analysis of clinical strain Elizabethkingia meningoseptica 61421 PRCM.</title>
        <authorList>
            <person name="Wang M."/>
            <person name="Hu S."/>
            <person name="Cao L."/>
            <person name="Jiang T."/>
            <person name="Zhou Y."/>
            <person name="Ming D."/>
        </authorList>
    </citation>
    <scope>NUCLEOTIDE SEQUENCE [LARGE SCALE GENOMIC DNA]</scope>
    <source>
        <strain evidence="6 7">61421 PRCM</strain>
    </source>
</reference>
<dbReference type="RefSeq" id="WP_016199168.1">
    <property type="nucleotide sequence ID" value="NZ_CP014338.1"/>
</dbReference>
<evidence type="ECO:0000256" key="1">
    <source>
        <dbReference type="ARBA" id="ARBA00004141"/>
    </source>
</evidence>
<evidence type="ECO:0000313" key="7">
    <source>
        <dbReference type="Proteomes" id="UP000188947"/>
    </source>
</evidence>
<keyword evidence="2 5" id="KW-0812">Transmembrane</keyword>
<dbReference type="GO" id="GO:0005886">
    <property type="term" value="C:plasma membrane"/>
    <property type="evidence" value="ECO:0007669"/>
    <property type="project" value="UniProtKB-SubCell"/>
</dbReference>
<keyword evidence="3 5" id="KW-1133">Transmembrane helix</keyword>
<dbReference type="Pfam" id="PF01925">
    <property type="entry name" value="TauE"/>
    <property type="match status" value="1"/>
</dbReference>
<sequence>MEVAGYIASVLIGISLGLIGGGGSILTVPVLVYLFSLNTIQATTYSLFIVGATSVAGAVSYFRKGWVDFKTVITFGFPSVAAVFISRNFLLPAIPQELIRTGNITITKDTFLMLLFAILMVVASYKMIRQNKQADLKDNKSGYLMVVLQGILIGTLTGLIGAGGGFLIIPALVGMLGMPMKSAIGTSLAIIAINSLSGFLFSLSHTSIHWLFLLGITFMAVVGIFIGSYISRRIDGKKLKPAFGWFILIMGFYILAKEMLM</sequence>
<comment type="caution">
    <text evidence="6">The sequence shown here is derived from an EMBL/GenBank/DDBJ whole genome shotgun (WGS) entry which is preliminary data.</text>
</comment>
<feature type="transmembrane region" description="Helical" evidence="5">
    <location>
        <begin position="208"/>
        <end position="230"/>
    </location>
</feature>
<dbReference type="InterPro" id="IPR051598">
    <property type="entry name" value="TSUP/Inactive_protease-like"/>
</dbReference>
<dbReference type="Proteomes" id="UP000188947">
    <property type="component" value="Unassembled WGS sequence"/>
</dbReference>
<evidence type="ECO:0000256" key="2">
    <source>
        <dbReference type="ARBA" id="ARBA00022692"/>
    </source>
</evidence>
<keyword evidence="7" id="KW-1185">Reference proteome</keyword>
<dbReference type="eggNOG" id="COG0730">
    <property type="taxonomic scope" value="Bacteria"/>
</dbReference>
<keyword evidence="5" id="KW-1003">Cell membrane</keyword>
<dbReference type="PANTHER" id="PTHR43701:SF2">
    <property type="entry name" value="MEMBRANE TRANSPORTER PROTEIN YJNA-RELATED"/>
    <property type="match status" value="1"/>
</dbReference>
<organism evidence="6 7">
    <name type="scientific">Elizabethkingia meningoseptica</name>
    <name type="common">Chryseobacterium meningosepticum</name>
    <dbReference type="NCBI Taxonomy" id="238"/>
    <lineage>
        <taxon>Bacteria</taxon>
        <taxon>Pseudomonadati</taxon>
        <taxon>Bacteroidota</taxon>
        <taxon>Flavobacteriia</taxon>
        <taxon>Flavobacteriales</taxon>
        <taxon>Weeksellaceae</taxon>
        <taxon>Elizabethkingia</taxon>
    </lineage>
</organism>
<evidence type="ECO:0000313" key="6">
    <source>
        <dbReference type="EMBL" id="OOH93404.1"/>
    </source>
</evidence>